<dbReference type="InParanoid" id="A0A2P5FEB6"/>
<evidence type="ECO:0000313" key="1">
    <source>
        <dbReference type="EMBL" id="PON96132.1"/>
    </source>
</evidence>
<accession>A0A2P5FEB6</accession>
<evidence type="ECO:0000313" key="2">
    <source>
        <dbReference type="Proteomes" id="UP000237000"/>
    </source>
</evidence>
<organism evidence="1 2">
    <name type="scientific">Trema orientale</name>
    <name type="common">Charcoal tree</name>
    <name type="synonym">Celtis orientalis</name>
    <dbReference type="NCBI Taxonomy" id="63057"/>
    <lineage>
        <taxon>Eukaryota</taxon>
        <taxon>Viridiplantae</taxon>
        <taxon>Streptophyta</taxon>
        <taxon>Embryophyta</taxon>
        <taxon>Tracheophyta</taxon>
        <taxon>Spermatophyta</taxon>
        <taxon>Magnoliopsida</taxon>
        <taxon>eudicotyledons</taxon>
        <taxon>Gunneridae</taxon>
        <taxon>Pentapetalae</taxon>
        <taxon>rosids</taxon>
        <taxon>fabids</taxon>
        <taxon>Rosales</taxon>
        <taxon>Cannabaceae</taxon>
        <taxon>Trema</taxon>
    </lineage>
</organism>
<dbReference type="Proteomes" id="UP000237000">
    <property type="component" value="Unassembled WGS sequence"/>
</dbReference>
<proteinExistence type="predicted"/>
<dbReference type="OrthoDB" id="10293275at2759"/>
<reference evidence="2" key="1">
    <citation type="submission" date="2016-06" db="EMBL/GenBank/DDBJ databases">
        <title>Parallel loss of symbiosis genes in relatives of nitrogen-fixing non-legume Parasponia.</title>
        <authorList>
            <person name="Van Velzen R."/>
            <person name="Holmer R."/>
            <person name="Bu F."/>
            <person name="Rutten L."/>
            <person name="Van Zeijl A."/>
            <person name="Liu W."/>
            <person name="Santuari L."/>
            <person name="Cao Q."/>
            <person name="Sharma T."/>
            <person name="Shen D."/>
            <person name="Roswanjaya Y."/>
            <person name="Wardhani T."/>
            <person name="Kalhor M.S."/>
            <person name="Jansen J."/>
            <person name="Van den Hoogen J."/>
            <person name="Gungor B."/>
            <person name="Hartog M."/>
            <person name="Hontelez J."/>
            <person name="Verver J."/>
            <person name="Yang W.-C."/>
            <person name="Schijlen E."/>
            <person name="Repin R."/>
            <person name="Schilthuizen M."/>
            <person name="Schranz E."/>
            <person name="Heidstra R."/>
            <person name="Miyata K."/>
            <person name="Fedorova E."/>
            <person name="Kohlen W."/>
            <person name="Bisseling T."/>
            <person name="Smit S."/>
            <person name="Geurts R."/>
        </authorList>
    </citation>
    <scope>NUCLEOTIDE SEQUENCE [LARGE SCALE GENOMIC DNA]</scope>
    <source>
        <strain evidence="2">cv. RG33-2</strain>
    </source>
</reference>
<protein>
    <submittedName>
        <fullName evidence="1">Uncharacterized protein</fullName>
    </submittedName>
</protein>
<keyword evidence="2" id="KW-1185">Reference proteome</keyword>
<sequence length="120" mass="14402">MRKCHVLDEFWLLKNKSLPIILVNFTVVISVNICECLSKERKTLRAYYSRRWIEKSLDMDSPCLINDSFNSFLWYLQVRLQQSGNHHLLDLNANQRDQLIHLIIWLVERRNHNSLKISCF</sequence>
<gene>
    <name evidence="1" type="ORF">TorRG33x02_080620</name>
</gene>
<dbReference type="AlphaFoldDB" id="A0A2P5FEB6"/>
<comment type="caution">
    <text evidence="1">The sequence shown here is derived from an EMBL/GenBank/DDBJ whole genome shotgun (WGS) entry which is preliminary data.</text>
</comment>
<name>A0A2P5FEB6_TREOI</name>
<dbReference type="EMBL" id="JXTC01000040">
    <property type="protein sequence ID" value="PON96132.1"/>
    <property type="molecule type" value="Genomic_DNA"/>
</dbReference>